<keyword evidence="5 13" id="KW-0812">Transmembrane</keyword>
<dbReference type="Gene3D" id="1.10.8.10">
    <property type="entry name" value="DNA helicase RuvA subunit, C-terminal domain"/>
    <property type="match status" value="1"/>
</dbReference>
<evidence type="ECO:0000313" key="15">
    <source>
        <dbReference type="RefSeq" id="XP_041440372.1"/>
    </source>
</evidence>
<dbReference type="AlphaFoldDB" id="A0A8J1MF79"/>
<evidence type="ECO:0000256" key="2">
    <source>
        <dbReference type="ARBA" id="ARBA00004687"/>
    </source>
</evidence>
<organism evidence="14 15">
    <name type="scientific">Xenopus laevis</name>
    <name type="common">African clawed frog</name>
    <dbReference type="NCBI Taxonomy" id="8355"/>
    <lineage>
        <taxon>Eukaryota</taxon>
        <taxon>Metazoa</taxon>
        <taxon>Chordata</taxon>
        <taxon>Craniata</taxon>
        <taxon>Vertebrata</taxon>
        <taxon>Euteleostomi</taxon>
        <taxon>Amphibia</taxon>
        <taxon>Batrachia</taxon>
        <taxon>Anura</taxon>
        <taxon>Pipoidea</taxon>
        <taxon>Pipidae</taxon>
        <taxon>Xenopodinae</taxon>
        <taxon>Xenopus</taxon>
        <taxon>Xenopus</taxon>
    </lineage>
</organism>
<evidence type="ECO:0000256" key="13">
    <source>
        <dbReference type="RuleBase" id="RU366056"/>
    </source>
</evidence>
<evidence type="ECO:0000256" key="6">
    <source>
        <dbReference type="ARBA" id="ARBA00022768"/>
    </source>
</evidence>
<evidence type="ECO:0000256" key="11">
    <source>
        <dbReference type="ARBA" id="ARBA00023136"/>
    </source>
</evidence>
<dbReference type="CTD" id="108709872"/>
<keyword evidence="9 13" id="KW-1133">Transmembrane helix</keyword>
<dbReference type="InterPro" id="IPR013233">
    <property type="entry name" value="PIG-X/PBN1"/>
</dbReference>
<dbReference type="GO" id="GO:0003746">
    <property type="term" value="F:translation elongation factor activity"/>
    <property type="evidence" value="ECO:0007669"/>
    <property type="project" value="UniProtKB-KW"/>
</dbReference>
<evidence type="ECO:0000256" key="7">
    <source>
        <dbReference type="ARBA" id="ARBA00022824"/>
    </source>
</evidence>
<comment type="similarity">
    <text evidence="3 13">Belongs to the PIGX family.</text>
</comment>
<dbReference type="FunFam" id="1.10.8.10:FF:000031">
    <property type="entry name" value="Elongation factor Ts, mitochondrial"/>
    <property type="match status" value="1"/>
</dbReference>
<protein>
    <recommendedName>
        <fullName evidence="13">Phosphatidylinositol-glycan biosynthesis class X protein</fullName>
    </recommendedName>
</protein>
<feature type="transmembrane region" description="Helical" evidence="13">
    <location>
        <begin position="366"/>
        <end position="387"/>
    </location>
</feature>
<proteinExistence type="inferred from homology"/>
<dbReference type="CDD" id="cd14275">
    <property type="entry name" value="UBA_EF-Ts"/>
    <property type="match status" value="1"/>
</dbReference>
<dbReference type="RefSeq" id="XP_041440372.1">
    <property type="nucleotide sequence ID" value="XM_041584438.1"/>
</dbReference>
<evidence type="ECO:0000256" key="9">
    <source>
        <dbReference type="ARBA" id="ARBA00022989"/>
    </source>
</evidence>
<dbReference type="SUPFAM" id="SSF46934">
    <property type="entry name" value="UBA-like"/>
    <property type="match status" value="1"/>
</dbReference>
<dbReference type="Pfam" id="PF08320">
    <property type="entry name" value="PIG-X"/>
    <property type="match status" value="1"/>
</dbReference>
<dbReference type="GeneID" id="108709872"/>
<dbReference type="InterPro" id="IPR009060">
    <property type="entry name" value="UBA-like_sf"/>
</dbReference>
<evidence type="ECO:0000256" key="5">
    <source>
        <dbReference type="ARBA" id="ARBA00022692"/>
    </source>
</evidence>
<dbReference type="PROSITE" id="PS01126">
    <property type="entry name" value="EF_TS_1"/>
    <property type="match status" value="1"/>
</dbReference>
<name>A0A8J1MF79_XENLA</name>
<keyword evidence="4 13" id="KW-0337">GPI-anchor biosynthesis</keyword>
<dbReference type="PANTHER" id="PTHR28650">
    <property type="entry name" value="PHOSPHATIDYLINOSITOL-GLYCAN BIOSYNTHESIS CLASS X PROTEIN"/>
    <property type="match status" value="1"/>
</dbReference>
<evidence type="ECO:0000313" key="14">
    <source>
        <dbReference type="Proteomes" id="UP000186698"/>
    </source>
</evidence>
<evidence type="ECO:0000256" key="12">
    <source>
        <dbReference type="ARBA" id="ARBA00023180"/>
    </source>
</evidence>
<keyword evidence="11 13" id="KW-0472">Membrane</keyword>
<keyword evidence="6" id="KW-0251">Elongation factor</keyword>
<evidence type="ECO:0000256" key="4">
    <source>
        <dbReference type="ARBA" id="ARBA00022502"/>
    </source>
</evidence>
<dbReference type="PANTHER" id="PTHR28650:SF1">
    <property type="entry name" value="PHOSPHATIDYLINOSITOL-GLYCAN BIOSYNTHESIS CLASS X PROTEIN"/>
    <property type="match status" value="1"/>
</dbReference>
<dbReference type="Pfam" id="PF25025">
    <property type="entry name" value="EF-Ts_N"/>
    <property type="match status" value="1"/>
</dbReference>
<dbReference type="KEGG" id="xla:108709872"/>
<keyword evidence="14" id="KW-1185">Reference proteome</keyword>
<keyword evidence="8" id="KW-0648">Protein biosynthesis</keyword>
<comment type="subcellular location">
    <subcellularLocation>
        <location evidence="1 13">Endoplasmic reticulum membrane</location>
        <topology evidence="1 13">Single-pass membrane protein</topology>
    </subcellularLocation>
</comment>
<reference evidence="14" key="1">
    <citation type="submission" date="2024-06" db="UniProtKB">
        <authorList>
            <consortium name="RefSeq"/>
        </authorList>
    </citation>
    <scope>NUCLEOTIDE SEQUENCE [LARGE SCALE GENOMIC DNA]</scope>
    <source>
        <strain evidence="14">J_2021</strain>
    </source>
</reference>
<accession>A0A8J1MF79</accession>
<keyword evidence="7 13" id="KW-0256">Endoplasmic reticulum</keyword>
<evidence type="ECO:0000256" key="1">
    <source>
        <dbReference type="ARBA" id="ARBA00004389"/>
    </source>
</evidence>
<dbReference type="InterPro" id="IPR040039">
    <property type="entry name" value="PIGX"/>
</dbReference>
<evidence type="ECO:0000256" key="3">
    <source>
        <dbReference type="ARBA" id="ARBA00010345"/>
    </source>
</evidence>
<sequence>MGALCNNLRAKLLSWQPVGLFHTGARLLAADKELLVKLRKKTGYSFINCKKALEQFGNDLQQAETWLHQQARKEGWDKASKLQGRKTREGLVGLLQDGNTSVLVEEFKVSAAGSAGGCEHSEALPKSSAEYIILCQDIQSHVSDASVTSQSCHLSHFTMNRLVYLTLICIMTVSANERPCPQLLVRREIVNKGFHRDLVTRVAVQGPSEQVEQCMVLIQELIPSGLYLDPYQLSSLRHHNLTEVLLLTAVDVEAPEYLSKGLTALVYPKSDPSCAHCFISIVPLHLRYHRPAAQTDTVSVTLQNPKLLVDCGPDLPPRSCSPHSVTDAPCDLKDKSPCQWLELPYTADPGELIVEVPVGLTQDRPLVNTVTLIVTVLCAGMILCAVYRHGYGSV</sequence>
<keyword evidence="10" id="KW-0496">Mitochondrion</keyword>
<dbReference type="GO" id="GO:0006506">
    <property type="term" value="P:GPI anchor biosynthetic process"/>
    <property type="evidence" value="ECO:0007669"/>
    <property type="project" value="UniProtKB-UniPathway"/>
</dbReference>
<dbReference type="GO" id="GO:0005789">
    <property type="term" value="C:endoplasmic reticulum membrane"/>
    <property type="evidence" value="ECO:0007669"/>
    <property type="project" value="UniProtKB-SubCell"/>
</dbReference>
<dbReference type="Proteomes" id="UP000186698">
    <property type="component" value="Chromosome 2S"/>
</dbReference>
<dbReference type="InterPro" id="IPR018101">
    <property type="entry name" value="Transl_elong_Ts_CS"/>
</dbReference>
<evidence type="ECO:0000256" key="8">
    <source>
        <dbReference type="ARBA" id="ARBA00022917"/>
    </source>
</evidence>
<dbReference type="SMART" id="SM00780">
    <property type="entry name" value="PIG-X"/>
    <property type="match status" value="1"/>
</dbReference>
<evidence type="ECO:0000256" key="10">
    <source>
        <dbReference type="ARBA" id="ARBA00023128"/>
    </source>
</evidence>
<comment type="function">
    <text evidence="13">Stabilizing subunit of the glycosylphosphatidylinositol-mannosyltransferase I complex which catalyzes the transfer of the first mannose, via an alpha-1,4 bond from a dolichol-phosphate-mannose (Dol-P-Man) to the glucosaminyl acyl phosphatidylinositol (GlcN-(acyl)PI) intermediate to generate alpha-D-Man-(1-&gt;4)-alpha-D-GlcN-(1-&gt;6)-(1-radyl,2-acyl-sn-glycero-3-phospho)-2-acyl-inositol and participates in the sixth step of the glycosylphosphatidylinositol-anchor biosynthesis. Probably acts by stabilizing the mannosyltransferase PIGM.</text>
</comment>
<dbReference type="OrthoDB" id="5546453at2759"/>
<comment type="pathway">
    <text evidence="2 13">Glycolipid biosynthesis; glycosylphosphatidylinositol-anchor biosynthesis.</text>
</comment>
<reference evidence="15" key="2">
    <citation type="submission" date="2025-08" db="UniProtKB">
        <authorList>
            <consortium name="RefSeq"/>
        </authorList>
    </citation>
    <scope>IDENTIFICATION</scope>
    <source>
        <strain evidence="15">J_2021</strain>
        <tissue evidence="15">Erythrocytes</tissue>
    </source>
</reference>
<gene>
    <name evidence="15" type="primary">tsfml.S</name>
</gene>
<dbReference type="UniPathway" id="UPA00196"/>
<keyword evidence="12" id="KW-0325">Glycoprotein</keyword>